<evidence type="ECO:0000313" key="1">
    <source>
        <dbReference type="EMBL" id="CAD9464484.1"/>
    </source>
</evidence>
<organism evidence="1">
    <name type="scientific">Alexandrium andersonii</name>
    <dbReference type="NCBI Taxonomy" id="327968"/>
    <lineage>
        <taxon>Eukaryota</taxon>
        <taxon>Sar</taxon>
        <taxon>Alveolata</taxon>
        <taxon>Dinophyceae</taxon>
        <taxon>Gonyaulacales</taxon>
        <taxon>Pyrocystaceae</taxon>
        <taxon>Alexandrium</taxon>
    </lineage>
</organism>
<protein>
    <submittedName>
        <fullName evidence="1">Uncharacterized protein</fullName>
    </submittedName>
</protein>
<accession>A0A7S2DVX5</accession>
<dbReference type="EMBL" id="HBGQ01060288">
    <property type="protein sequence ID" value="CAD9464484.1"/>
    <property type="molecule type" value="Transcribed_RNA"/>
</dbReference>
<dbReference type="AlphaFoldDB" id="A0A7S2DVX5"/>
<sequence>MAPPGHAWAIDGRRENAKSGTVFMVLFSWDPESRMKRIWWEASDDDRALAMAAMVKYRHSYALVGTFNVWKPVRMATSTKEDEKGVFEAEIRIGIQRREEFRVLRDMDPNQAFYPVRKETEETTLLQVHGPDHRHGDKKWEVKGKMGDVVRIKFKAWEGEISLSVMTPAAGITTWTGVPTVVYYVSATWNKYSFDAMTPDPKKEGVYTLKHRLTRERIEAFQIVADQDFSQVIHPEMELADQLYSQAIGPDGKGEGLNWGVYGMPGAEIKITLDLTQVEIDRRKVVTWVMDEPNVVVRREGLDPSADAPKFKEYHYEAA</sequence>
<gene>
    <name evidence="1" type="ORF">AAND1436_LOCUS29064</name>
</gene>
<proteinExistence type="predicted"/>
<name>A0A7S2DVX5_9DINO</name>
<reference evidence="1" key="1">
    <citation type="submission" date="2021-01" db="EMBL/GenBank/DDBJ databases">
        <authorList>
            <person name="Corre E."/>
            <person name="Pelletier E."/>
            <person name="Niang G."/>
            <person name="Scheremetjew M."/>
            <person name="Finn R."/>
            <person name="Kale V."/>
            <person name="Holt S."/>
            <person name="Cochrane G."/>
            <person name="Meng A."/>
            <person name="Brown T."/>
            <person name="Cohen L."/>
        </authorList>
    </citation>
    <scope>NUCLEOTIDE SEQUENCE</scope>
    <source>
        <strain evidence="1">CCMP2222</strain>
    </source>
</reference>